<gene>
    <name evidence="1" type="ORF">UFOPK1493_03426</name>
</gene>
<organism evidence="1">
    <name type="scientific">freshwater metagenome</name>
    <dbReference type="NCBI Taxonomy" id="449393"/>
    <lineage>
        <taxon>unclassified sequences</taxon>
        <taxon>metagenomes</taxon>
        <taxon>ecological metagenomes</taxon>
    </lineage>
</organism>
<proteinExistence type="predicted"/>
<dbReference type="EMBL" id="CAEZSR010000190">
    <property type="protein sequence ID" value="CAB4586116.1"/>
    <property type="molecule type" value="Genomic_DNA"/>
</dbReference>
<sequence>MDHVQNTGNGAAGGGIVAITADFGTTVGATADPTRSWSTAPDRT</sequence>
<reference evidence="1" key="1">
    <citation type="submission" date="2020-05" db="EMBL/GenBank/DDBJ databases">
        <authorList>
            <person name="Chiriac C."/>
            <person name="Salcher M."/>
            <person name="Ghai R."/>
            <person name="Kavagutti S V."/>
        </authorList>
    </citation>
    <scope>NUCLEOTIDE SEQUENCE</scope>
</reference>
<protein>
    <submittedName>
        <fullName evidence="1">Unannotated protein</fullName>
    </submittedName>
</protein>
<dbReference type="AlphaFoldDB" id="A0A6J6FBG1"/>
<accession>A0A6J6FBG1</accession>
<evidence type="ECO:0000313" key="1">
    <source>
        <dbReference type="EMBL" id="CAB4586116.1"/>
    </source>
</evidence>
<name>A0A6J6FBG1_9ZZZZ</name>